<dbReference type="CTD" id="51300"/>
<dbReference type="GO" id="GO:0032981">
    <property type="term" value="P:mitochondrial respiratory chain complex I assembly"/>
    <property type="evidence" value="ECO:0007669"/>
    <property type="project" value="InterPro"/>
</dbReference>
<feature type="region of interest" description="Disordered" evidence="9">
    <location>
        <begin position="1"/>
        <end position="31"/>
    </location>
</feature>
<reference evidence="11" key="1">
    <citation type="submission" date="2025-08" db="UniProtKB">
        <authorList>
            <consortium name="RefSeq"/>
        </authorList>
    </citation>
    <scope>IDENTIFICATION</scope>
    <source>
        <tissue evidence="11">Blood</tissue>
    </source>
</reference>
<keyword evidence="3" id="KW-0812">Transmembrane</keyword>
<gene>
    <name evidence="11" type="primary">TIMMDC1</name>
</gene>
<accession>A0AA97J1Y2</accession>
<protein>
    <recommendedName>
        <fullName evidence="7">Complex I assembly factor TIMMDC1, mitochondrial</fullName>
    </recommendedName>
    <alternativeName>
        <fullName evidence="8">Translocase of inner mitochondrial membrane domain-containing protein 1</fullName>
    </alternativeName>
</protein>
<comment type="function">
    <text evidence="6">Chaperone protein involved in the assembly of the mitochondrial NADH:ubiquinone oxidoreductase complex (complex I). Participates in constructing the membrane arm of complex I.</text>
</comment>
<evidence type="ECO:0000256" key="1">
    <source>
        <dbReference type="ARBA" id="ARBA00004141"/>
    </source>
</evidence>
<dbReference type="Pfam" id="PF02466">
    <property type="entry name" value="Tim17"/>
    <property type="match status" value="1"/>
</dbReference>
<dbReference type="RefSeq" id="XP_054829853.1">
    <property type="nucleotide sequence ID" value="XM_054973878.1"/>
</dbReference>
<dbReference type="AlphaFoldDB" id="A0AA97J1Y2"/>
<evidence type="ECO:0000256" key="9">
    <source>
        <dbReference type="SAM" id="MobiDB-lite"/>
    </source>
</evidence>
<dbReference type="GO" id="GO:0005739">
    <property type="term" value="C:mitochondrion"/>
    <property type="evidence" value="ECO:0007669"/>
    <property type="project" value="TreeGrafter"/>
</dbReference>
<evidence type="ECO:0000256" key="2">
    <source>
        <dbReference type="ARBA" id="ARBA00008444"/>
    </source>
</evidence>
<keyword evidence="10" id="KW-1185">Reference proteome</keyword>
<dbReference type="InterPro" id="IPR055299">
    <property type="entry name" value="TIMMDC1"/>
</dbReference>
<keyword evidence="4" id="KW-1133">Transmembrane helix</keyword>
<comment type="similarity">
    <text evidence="2">Belongs to the Tim17/Tim22/Tim23 family.</text>
</comment>
<evidence type="ECO:0000256" key="8">
    <source>
        <dbReference type="ARBA" id="ARBA00041344"/>
    </source>
</evidence>
<evidence type="ECO:0000256" key="6">
    <source>
        <dbReference type="ARBA" id="ARBA00037236"/>
    </source>
</evidence>
<proteinExistence type="inferred from homology"/>
<dbReference type="PANTHER" id="PTHR13002">
    <property type="entry name" value="C3ORF1 PROTEIN-RELATED"/>
    <property type="match status" value="1"/>
</dbReference>
<dbReference type="PANTHER" id="PTHR13002:SF1">
    <property type="entry name" value="COMPLEX I ASSEMBLY FACTOR TIMMDC1, MITOCHONDRIAL"/>
    <property type="match status" value="1"/>
</dbReference>
<evidence type="ECO:0000256" key="4">
    <source>
        <dbReference type="ARBA" id="ARBA00022989"/>
    </source>
</evidence>
<evidence type="ECO:0000256" key="3">
    <source>
        <dbReference type="ARBA" id="ARBA00022692"/>
    </source>
</evidence>
<keyword evidence="5" id="KW-0472">Membrane</keyword>
<organism evidence="10 11">
    <name type="scientific">Eublepharis macularius</name>
    <name type="common">Leopard gecko</name>
    <name type="synonym">Cyrtodactylus macularius</name>
    <dbReference type="NCBI Taxonomy" id="481883"/>
    <lineage>
        <taxon>Eukaryota</taxon>
        <taxon>Metazoa</taxon>
        <taxon>Chordata</taxon>
        <taxon>Craniata</taxon>
        <taxon>Vertebrata</taxon>
        <taxon>Euteleostomi</taxon>
        <taxon>Lepidosauria</taxon>
        <taxon>Squamata</taxon>
        <taxon>Bifurcata</taxon>
        <taxon>Gekkota</taxon>
        <taxon>Eublepharidae</taxon>
        <taxon>Eublepharinae</taxon>
        <taxon>Eublepharis</taxon>
    </lineage>
</organism>
<evidence type="ECO:0000256" key="7">
    <source>
        <dbReference type="ARBA" id="ARBA00040778"/>
    </source>
</evidence>
<dbReference type="GO" id="GO:0016020">
    <property type="term" value="C:membrane"/>
    <property type="evidence" value="ECO:0007669"/>
    <property type="project" value="UniProtKB-SubCell"/>
</dbReference>
<dbReference type="GeneID" id="129325897"/>
<evidence type="ECO:0000313" key="10">
    <source>
        <dbReference type="Proteomes" id="UP001190640"/>
    </source>
</evidence>
<comment type="subcellular location">
    <subcellularLocation>
        <location evidence="1">Membrane</location>
        <topology evidence="1">Multi-pass membrane protein</topology>
    </subcellularLocation>
</comment>
<evidence type="ECO:0000313" key="11">
    <source>
        <dbReference type="RefSeq" id="XP_054829853.1"/>
    </source>
</evidence>
<name>A0AA97J1Y2_EUBMA</name>
<dbReference type="Proteomes" id="UP001190640">
    <property type="component" value="Chromosome 3"/>
</dbReference>
<sequence>MEPPPGPAASSAVFGGQPGSKPWFAGRPQPPESGWERILELFRKDELNRYPEETVSICKATFTAGVVGFVYGGIPGFVYAKERYIEQSGAEMYHSRLDAAQSAHRAAVRGFIRYGWRWSWRIAAFVAIFKVPAGGLMMAMQNLSGETLHEGRKQERRERYEQQLIEWNNSLGITEKISKEIDDYIQEGAEKRHDEKIQK</sequence>
<evidence type="ECO:0000256" key="5">
    <source>
        <dbReference type="ARBA" id="ARBA00023136"/>
    </source>
</evidence>